<protein>
    <submittedName>
        <fullName evidence="2">Uncharacterized protein</fullName>
    </submittedName>
</protein>
<feature type="transmembrane region" description="Helical" evidence="1">
    <location>
        <begin position="46"/>
        <end position="67"/>
    </location>
</feature>
<organism evidence="2 3">
    <name type="scientific">Arthrobacter rhombi</name>
    <dbReference type="NCBI Taxonomy" id="71253"/>
    <lineage>
        <taxon>Bacteria</taxon>
        <taxon>Bacillati</taxon>
        <taxon>Actinomycetota</taxon>
        <taxon>Actinomycetes</taxon>
        <taxon>Micrococcales</taxon>
        <taxon>Micrococcaceae</taxon>
        <taxon>Arthrobacter</taxon>
    </lineage>
</organism>
<reference evidence="2 3" key="1">
    <citation type="submission" date="2017-02" db="EMBL/GenBank/DDBJ databases">
        <authorList>
            <person name="Peterson S.W."/>
        </authorList>
    </citation>
    <scope>NUCLEOTIDE SEQUENCE [LARGE SCALE GENOMIC DNA]</scope>
    <source>
        <strain evidence="2 3">B Ar 00.02</strain>
    </source>
</reference>
<dbReference type="Proteomes" id="UP000195913">
    <property type="component" value="Unassembled WGS sequence"/>
</dbReference>
<evidence type="ECO:0000256" key="1">
    <source>
        <dbReference type="SAM" id="Phobius"/>
    </source>
</evidence>
<feature type="transmembrane region" description="Helical" evidence="1">
    <location>
        <begin position="20"/>
        <end position="40"/>
    </location>
</feature>
<keyword evidence="1" id="KW-0472">Membrane</keyword>
<proteinExistence type="predicted"/>
<sequence length="86" mass="9421">MYSDGKSKAYSGQGNFAGNFLAFAVFFILFLGALYSLTFWTLENAWLPGLACFLLAFLAFGIPQHLLGRADSHQADRVVAAEVVKK</sequence>
<keyword evidence="1" id="KW-0812">Transmembrane</keyword>
<evidence type="ECO:0000313" key="3">
    <source>
        <dbReference type="Proteomes" id="UP000195913"/>
    </source>
</evidence>
<gene>
    <name evidence="2" type="ORF">FM101_13800</name>
</gene>
<dbReference type="RefSeq" id="WP_087000585.1">
    <property type="nucleotide sequence ID" value="NZ_FUHW01000044.1"/>
</dbReference>
<keyword evidence="3" id="KW-1185">Reference proteome</keyword>
<keyword evidence="1" id="KW-1133">Transmembrane helix</keyword>
<dbReference type="AlphaFoldDB" id="A0A1R4GUJ7"/>
<accession>A0A1R4GUJ7</accession>
<dbReference type="EMBL" id="FUHW01000044">
    <property type="protein sequence ID" value="SJM71765.1"/>
    <property type="molecule type" value="Genomic_DNA"/>
</dbReference>
<name>A0A1R4GUJ7_9MICC</name>
<evidence type="ECO:0000313" key="2">
    <source>
        <dbReference type="EMBL" id="SJM71765.1"/>
    </source>
</evidence>